<evidence type="ECO:0000256" key="2">
    <source>
        <dbReference type="ARBA" id="ARBA00008668"/>
    </source>
</evidence>
<dbReference type="GO" id="GO:0005576">
    <property type="term" value="C:extracellular region"/>
    <property type="evidence" value="ECO:0007669"/>
    <property type="project" value="UniProtKB-SubCell"/>
</dbReference>
<gene>
    <name evidence="8" type="ORF">L195_g038256</name>
</gene>
<dbReference type="STRING" id="57577.A0A2K3LUM0"/>
<dbReference type="AlphaFoldDB" id="A0A2K3LUM0"/>
<accession>A0A2K3LUM0</accession>
<comment type="caution">
    <text evidence="8">The sequence shown here is derived from an EMBL/GenBank/DDBJ whole genome shotgun (WGS) entry which is preliminary data.</text>
</comment>
<keyword evidence="4" id="KW-0732">Signal</keyword>
<evidence type="ECO:0000256" key="7">
    <source>
        <dbReference type="ARBA" id="ARBA00023098"/>
    </source>
</evidence>
<keyword evidence="7" id="KW-0443">Lipid metabolism</keyword>
<dbReference type="InterPro" id="IPR036514">
    <property type="entry name" value="SGNH_hydro_sf"/>
</dbReference>
<keyword evidence="5" id="KW-0378">Hydrolase</keyword>
<reference evidence="8 9" key="1">
    <citation type="journal article" date="2014" name="Am. J. Bot.">
        <title>Genome assembly and annotation for red clover (Trifolium pratense; Fabaceae).</title>
        <authorList>
            <person name="Istvanek J."/>
            <person name="Jaros M."/>
            <person name="Krenek A."/>
            <person name="Repkova J."/>
        </authorList>
    </citation>
    <scope>NUCLEOTIDE SEQUENCE [LARGE SCALE GENOMIC DNA]</scope>
    <source>
        <strain evidence="9">cv. Tatra</strain>
        <tissue evidence="8">Young leaves</tissue>
    </source>
</reference>
<dbReference type="InterPro" id="IPR001087">
    <property type="entry name" value="GDSL"/>
</dbReference>
<dbReference type="Pfam" id="PF00657">
    <property type="entry name" value="Lipase_GDSL"/>
    <property type="match status" value="1"/>
</dbReference>
<name>A0A2K3LUM0_TRIPR</name>
<dbReference type="PANTHER" id="PTHR45650">
    <property type="entry name" value="GDSL-LIKE LIPASE/ACYLHYDROLASE-RELATED"/>
    <property type="match status" value="1"/>
</dbReference>
<organism evidence="8 9">
    <name type="scientific">Trifolium pratense</name>
    <name type="common">Red clover</name>
    <dbReference type="NCBI Taxonomy" id="57577"/>
    <lineage>
        <taxon>Eukaryota</taxon>
        <taxon>Viridiplantae</taxon>
        <taxon>Streptophyta</taxon>
        <taxon>Embryophyta</taxon>
        <taxon>Tracheophyta</taxon>
        <taxon>Spermatophyta</taxon>
        <taxon>Magnoliopsida</taxon>
        <taxon>eudicotyledons</taxon>
        <taxon>Gunneridae</taxon>
        <taxon>Pentapetalae</taxon>
        <taxon>rosids</taxon>
        <taxon>fabids</taxon>
        <taxon>Fabales</taxon>
        <taxon>Fabaceae</taxon>
        <taxon>Papilionoideae</taxon>
        <taxon>50 kb inversion clade</taxon>
        <taxon>NPAAA clade</taxon>
        <taxon>Hologalegina</taxon>
        <taxon>IRL clade</taxon>
        <taxon>Trifolieae</taxon>
        <taxon>Trifolium</taxon>
    </lineage>
</organism>
<protein>
    <submittedName>
        <fullName evidence="8">GDSL esterase/lipase</fullName>
    </submittedName>
</protein>
<dbReference type="Gene3D" id="3.40.50.1110">
    <property type="entry name" value="SGNH hydrolase"/>
    <property type="match status" value="1"/>
</dbReference>
<dbReference type="PANTHER" id="PTHR45650:SF32">
    <property type="entry name" value="GDSL-LIKE LIPASE_ACYLHYDROLASE"/>
    <property type="match status" value="1"/>
</dbReference>
<keyword evidence="3" id="KW-0964">Secreted</keyword>
<feature type="non-terminal residue" evidence="8">
    <location>
        <position position="164"/>
    </location>
</feature>
<dbReference type="Proteomes" id="UP000236291">
    <property type="component" value="Unassembled WGS sequence"/>
</dbReference>
<dbReference type="GO" id="GO:0016042">
    <property type="term" value="P:lipid catabolic process"/>
    <property type="evidence" value="ECO:0007669"/>
    <property type="project" value="UniProtKB-KW"/>
</dbReference>
<sequence>MFVFGDSLVDNGNNNKLHSVAKANYMPYGIDFPGDHPSPTGRFSNGKTLVDLLDIIEQNIDISRGVNFASASSGILDETGRNLGERISFRHQVRNFETTLSQMKTLMEDQNLSQYLANSLATVIMGNNDYLNNYLMPEFYGTSFVYNPKNFADILIENYKKHIL</sequence>
<evidence type="ECO:0000256" key="1">
    <source>
        <dbReference type="ARBA" id="ARBA00004613"/>
    </source>
</evidence>
<evidence type="ECO:0000256" key="4">
    <source>
        <dbReference type="ARBA" id="ARBA00022729"/>
    </source>
</evidence>
<evidence type="ECO:0000313" key="8">
    <source>
        <dbReference type="EMBL" id="PNX82227.1"/>
    </source>
</evidence>
<dbReference type="ExpressionAtlas" id="A0A2K3LUM0">
    <property type="expression patterns" value="baseline"/>
</dbReference>
<dbReference type="GO" id="GO:0016788">
    <property type="term" value="F:hydrolase activity, acting on ester bonds"/>
    <property type="evidence" value="ECO:0007669"/>
    <property type="project" value="InterPro"/>
</dbReference>
<evidence type="ECO:0000256" key="3">
    <source>
        <dbReference type="ARBA" id="ARBA00022525"/>
    </source>
</evidence>
<evidence type="ECO:0000256" key="5">
    <source>
        <dbReference type="ARBA" id="ARBA00022801"/>
    </source>
</evidence>
<evidence type="ECO:0000313" key="9">
    <source>
        <dbReference type="Proteomes" id="UP000236291"/>
    </source>
</evidence>
<comment type="subcellular location">
    <subcellularLocation>
        <location evidence="1">Secreted</location>
    </subcellularLocation>
</comment>
<comment type="similarity">
    <text evidence="2">Belongs to the 'GDSL' lipolytic enzyme family.</text>
</comment>
<reference evidence="8 9" key="2">
    <citation type="journal article" date="2017" name="Front. Plant Sci.">
        <title>Gene Classification and Mining of Molecular Markers Useful in Red Clover (Trifolium pratense) Breeding.</title>
        <authorList>
            <person name="Istvanek J."/>
            <person name="Dluhosova J."/>
            <person name="Dluhos P."/>
            <person name="Patkova L."/>
            <person name="Nedelnik J."/>
            <person name="Repkova J."/>
        </authorList>
    </citation>
    <scope>NUCLEOTIDE SEQUENCE [LARGE SCALE GENOMIC DNA]</scope>
    <source>
        <strain evidence="9">cv. Tatra</strain>
        <tissue evidence="8">Young leaves</tissue>
    </source>
</reference>
<proteinExistence type="inferred from homology"/>
<dbReference type="InterPro" id="IPR051238">
    <property type="entry name" value="GDSL_esterase/lipase"/>
</dbReference>
<keyword evidence="6" id="KW-0442">Lipid degradation</keyword>
<dbReference type="EMBL" id="ASHM01041541">
    <property type="protein sequence ID" value="PNX82227.1"/>
    <property type="molecule type" value="Genomic_DNA"/>
</dbReference>
<evidence type="ECO:0000256" key="6">
    <source>
        <dbReference type="ARBA" id="ARBA00022963"/>
    </source>
</evidence>